<dbReference type="EMBL" id="MSFO01000001">
    <property type="protein sequence ID" value="PLB53854.1"/>
    <property type="molecule type" value="Genomic_DNA"/>
</dbReference>
<accession>A0A2I2GLV3</accession>
<dbReference type="GO" id="GO:0016787">
    <property type="term" value="F:hydrolase activity"/>
    <property type="evidence" value="ECO:0007669"/>
    <property type="project" value="UniProtKB-KW"/>
</dbReference>
<feature type="domain" description="Metallo-beta-lactamase" evidence="6">
    <location>
        <begin position="58"/>
        <end position="287"/>
    </location>
</feature>
<organism evidence="7 8">
    <name type="scientific">Aspergillus steynii IBT 23096</name>
    <dbReference type="NCBI Taxonomy" id="1392250"/>
    <lineage>
        <taxon>Eukaryota</taxon>
        <taxon>Fungi</taxon>
        <taxon>Dikarya</taxon>
        <taxon>Ascomycota</taxon>
        <taxon>Pezizomycotina</taxon>
        <taxon>Eurotiomycetes</taxon>
        <taxon>Eurotiomycetidae</taxon>
        <taxon>Eurotiales</taxon>
        <taxon>Aspergillaceae</taxon>
        <taxon>Aspergillus</taxon>
        <taxon>Aspergillus subgen. Circumdati</taxon>
    </lineage>
</organism>
<proteinExistence type="inferred from homology"/>
<evidence type="ECO:0000256" key="5">
    <source>
        <dbReference type="ARBA" id="ARBA00022833"/>
    </source>
</evidence>
<evidence type="ECO:0000256" key="3">
    <source>
        <dbReference type="ARBA" id="ARBA00022723"/>
    </source>
</evidence>
<name>A0A2I2GLV3_9EURO</name>
<dbReference type="GeneID" id="36551176"/>
<dbReference type="VEuPathDB" id="FungiDB:P170DRAFT_344626"/>
<keyword evidence="3" id="KW-0479">Metal-binding</keyword>
<evidence type="ECO:0000256" key="4">
    <source>
        <dbReference type="ARBA" id="ARBA00022801"/>
    </source>
</evidence>
<evidence type="ECO:0000313" key="7">
    <source>
        <dbReference type="EMBL" id="PLB53854.1"/>
    </source>
</evidence>
<dbReference type="AlphaFoldDB" id="A0A2I2GLV3"/>
<dbReference type="InterPro" id="IPR036866">
    <property type="entry name" value="RibonucZ/Hydroxyglut_hydro"/>
</dbReference>
<dbReference type="STRING" id="1392250.A0A2I2GLV3"/>
<reference evidence="7 8" key="1">
    <citation type="submission" date="2016-12" db="EMBL/GenBank/DDBJ databases">
        <title>The genomes of Aspergillus section Nigri reveals drivers in fungal speciation.</title>
        <authorList>
            <consortium name="DOE Joint Genome Institute"/>
            <person name="Vesth T.C."/>
            <person name="Nybo J."/>
            <person name="Theobald S."/>
            <person name="Brandl J."/>
            <person name="Frisvad J.C."/>
            <person name="Nielsen K.F."/>
            <person name="Lyhne E.K."/>
            <person name="Kogle M.E."/>
            <person name="Kuo A."/>
            <person name="Riley R."/>
            <person name="Clum A."/>
            <person name="Nolan M."/>
            <person name="Lipzen A."/>
            <person name="Salamov A."/>
            <person name="Henrissat B."/>
            <person name="Wiebenga A."/>
            <person name="De Vries R.P."/>
            <person name="Grigoriev I.V."/>
            <person name="Mortensen U.H."/>
            <person name="Andersen M.R."/>
            <person name="Baker S.E."/>
        </authorList>
    </citation>
    <scope>NUCLEOTIDE SEQUENCE [LARGE SCALE GENOMIC DNA]</scope>
    <source>
        <strain evidence="7 8">IBT 23096</strain>
    </source>
</reference>
<protein>
    <submittedName>
        <fullName evidence="7">Metallo-beta-lactamase superfamily protein</fullName>
    </submittedName>
</protein>
<keyword evidence="5" id="KW-0862">Zinc</keyword>
<dbReference type="InterPro" id="IPR051013">
    <property type="entry name" value="MBL_superfamily_lactonases"/>
</dbReference>
<dbReference type="RefSeq" id="XP_024709156.1">
    <property type="nucleotide sequence ID" value="XM_024843476.1"/>
</dbReference>
<evidence type="ECO:0000259" key="6">
    <source>
        <dbReference type="SMART" id="SM00849"/>
    </source>
</evidence>
<dbReference type="GO" id="GO:0046872">
    <property type="term" value="F:metal ion binding"/>
    <property type="evidence" value="ECO:0007669"/>
    <property type="project" value="UniProtKB-KW"/>
</dbReference>
<dbReference type="SUPFAM" id="SSF56281">
    <property type="entry name" value="Metallo-hydrolase/oxidoreductase"/>
    <property type="match status" value="1"/>
</dbReference>
<keyword evidence="4" id="KW-0378">Hydrolase</keyword>
<comment type="similarity">
    <text evidence="2">Belongs to the metallo-beta-lactamase superfamily.</text>
</comment>
<dbReference type="Gene3D" id="3.60.15.10">
    <property type="entry name" value="Ribonuclease Z/Hydroxyacylglutathione hydrolase-like"/>
    <property type="match status" value="1"/>
</dbReference>
<dbReference type="CDD" id="cd07729">
    <property type="entry name" value="AHL_lactonase_MBL-fold"/>
    <property type="match status" value="1"/>
</dbReference>
<keyword evidence="8" id="KW-1185">Reference proteome</keyword>
<comment type="caution">
    <text evidence="7">The sequence shown here is derived from an EMBL/GenBank/DDBJ whole genome shotgun (WGS) entry which is preliminary data.</text>
</comment>
<dbReference type="OrthoDB" id="10250730at2759"/>
<evidence type="ECO:0000256" key="2">
    <source>
        <dbReference type="ARBA" id="ARBA00007749"/>
    </source>
</evidence>
<gene>
    <name evidence="7" type="ORF">P170DRAFT_344626</name>
</gene>
<dbReference type="Proteomes" id="UP000234275">
    <property type="component" value="Unassembled WGS sequence"/>
</dbReference>
<dbReference type="SMART" id="SM00849">
    <property type="entry name" value="Lactamase_B"/>
    <property type="match status" value="1"/>
</dbReference>
<dbReference type="InterPro" id="IPR001279">
    <property type="entry name" value="Metallo-B-lactamas"/>
</dbReference>
<comment type="cofactor">
    <cofactor evidence="1">
        <name>Zn(2+)</name>
        <dbReference type="ChEBI" id="CHEBI:29105"/>
    </cofactor>
</comment>
<sequence length="304" mass="33476">MAHHTESDPDNNRRIKVTFLSTGTVKIRPSMRSQPANSHMLLRRLRSLTDWGWTDALPVGVFLVQHPQGPILFDTGQSPLCNEPGYFPWWNMAGNSLAKFSVPPEEGLLAQLRAQGVDPVQLQAIVLSHLHNDHTGGLKEVHEAAPNVPIYVSEQQWRVFGEHPFHAAVEGCVPSQWPENFNPKLLEEKDIPVGPWATSYPVTADGKVIAVDTAGHVPGHVSLVVYGENDDGAKVTYFLTGDAVYGLDLLDIEQPDGINSDPQRALKSLKLIKQFAAENEVVVLPSHDVNTAQILVNSTVYKPK</sequence>
<dbReference type="Pfam" id="PF00753">
    <property type="entry name" value="Lactamase_B"/>
    <property type="match status" value="1"/>
</dbReference>
<evidence type="ECO:0000313" key="8">
    <source>
        <dbReference type="Proteomes" id="UP000234275"/>
    </source>
</evidence>
<evidence type="ECO:0000256" key="1">
    <source>
        <dbReference type="ARBA" id="ARBA00001947"/>
    </source>
</evidence>
<dbReference type="PANTHER" id="PTHR42978">
    <property type="entry name" value="QUORUM-QUENCHING LACTONASE YTNP-RELATED-RELATED"/>
    <property type="match status" value="1"/>
</dbReference>
<dbReference type="PANTHER" id="PTHR42978:SF2">
    <property type="entry name" value="102 KBASES UNSTABLE REGION: FROM 1 TO 119443"/>
    <property type="match status" value="1"/>
</dbReference>